<evidence type="ECO:0000256" key="9">
    <source>
        <dbReference type="ARBA" id="ARBA00031501"/>
    </source>
</evidence>
<dbReference type="Pfam" id="PF02446">
    <property type="entry name" value="Glyco_hydro_77"/>
    <property type="match status" value="1"/>
</dbReference>
<dbReference type="KEGG" id="cau:Caur_3875"/>
<dbReference type="GO" id="GO:0000272">
    <property type="term" value="P:polysaccharide catabolic process"/>
    <property type="evidence" value="ECO:0000318"/>
    <property type="project" value="GO_Central"/>
</dbReference>
<name>A9WDD3_CHLAA</name>
<dbReference type="CAZy" id="GH77">
    <property type="family name" value="Glycoside Hydrolase Family 77"/>
</dbReference>
<dbReference type="PANTHER" id="PTHR32438">
    <property type="entry name" value="4-ALPHA-GLUCANOTRANSFERASE DPE1, CHLOROPLASTIC/AMYLOPLASTIC"/>
    <property type="match status" value="1"/>
</dbReference>
<evidence type="ECO:0000256" key="2">
    <source>
        <dbReference type="ARBA" id="ARBA00005684"/>
    </source>
</evidence>
<evidence type="ECO:0000256" key="6">
    <source>
        <dbReference type="ARBA" id="ARBA00022679"/>
    </source>
</evidence>
<dbReference type="HOGENOM" id="CLU_014132_1_0_0"/>
<dbReference type="NCBIfam" id="TIGR00217">
    <property type="entry name" value="malQ"/>
    <property type="match status" value="1"/>
</dbReference>
<dbReference type="EMBL" id="CP000909">
    <property type="protein sequence ID" value="ABY37052.1"/>
    <property type="molecule type" value="Genomic_DNA"/>
</dbReference>
<evidence type="ECO:0000256" key="7">
    <source>
        <dbReference type="ARBA" id="ARBA00023277"/>
    </source>
</evidence>
<evidence type="ECO:0000313" key="12">
    <source>
        <dbReference type="Proteomes" id="UP000002008"/>
    </source>
</evidence>
<protein>
    <recommendedName>
        <fullName evidence="4 10">4-alpha-glucanotransferase</fullName>
        <ecNumber evidence="3 10">2.4.1.25</ecNumber>
    </recommendedName>
    <alternativeName>
        <fullName evidence="8 10">Amylomaltase</fullName>
    </alternativeName>
    <alternativeName>
        <fullName evidence="9 10">Disproportionating enzyme</fullName>
    </alternativeName>
</protein>
<comment type="similarity">
    <text evidence="2 10">Belongs to the disproportionating enzyme family.</text>
</comment>
<evidence type="ECO:0000256" key="8">
    <source>
        <dbReference type="ARBA" id="ARBA00031423"/>
    </source>
</evidence>
<evidence type="ECO:0000256" key="1">
    <source>
        <dbReference type="ARBA" id="ARBA00000439"/>
    </source>
</evidence>
<dbReference type="EC" id="2.4.1.25" evidence="3 10"/>
<dbReference type="PANTHER" id="PTHR32438:SF5">
    <property type="entry name" value="4-ALPHA-GLUCANOTRANSFERASE DPE1, CHLOROPLASTIC_AMYLOPLASTIC"/>
    <property type="match status" value="1"/>
</dbReference>
<dbReference type="EnsemblBacteria" id="ABY37052">
    <property type="protein sequence ID" value="ABY37052"/>
    <property type="gene ID" value="Caur_3875"/>
</dbReference>
<dbReference type="GO" id="GO:0005829">
    <property type="term" value="C:cytosol"/>
    <property type="evidence" value="ECO:0000318"/>
    <property type="project" value="GO_Central"/>
</dbReference>
<organism evidence="11 12">
    <name type="scientific">Chloroflexus aurantiacus (strain ATCC 29366 / DSM 635 / J-10-fl)</name>
    <dbReference type="NCBI Taxonomy" id="324602"/>
    <lineage>
        <taxon>Bacteria</taxon>
        <taxon>Bacillati</taxon>
        <taxon>Chloroflexota</taxon>
        <taxon>Chloroflexia</taxon>
        <taxon>Chloroflexales</taxon>
        <taxon>Chloroflexineae</taxon>
        <taxon>Chloroflexaceae</taxon>
        <taxon>Chloroflexus</taxon>
    </lineage>
</organism>
<dbReference type="Gene3D" id="3.20.20.80">
    <property type="entry name" value="Glycosidases"/>
    <property type="match status" value="1"/>
</dbReference>
<sequence>MTTTNGSPVQVRGFGLQRASGILLHPSSLPGPWGIGDLGPMAYRFVDFLVAAGQSLWQVLPLGPTGYGDSPYQCFSAFAGNPLLISLDDIIEQGLLTIEEARATLSRLPADRVDYGALIPAKQSLLRRSFERFQSGHGAHLRPDYQRFCEANAEWLTDYAQFMAIKESQGGVSWHDWRPDLRDRKPAALGQARHELATTIAYHQYLQFLFFRQWQSLKAYANQQGVLIIGDAPIFVADDSADVWANRDLFFVDEHGRPTVVAGVPPDYFSATGQRWGNPLYRWERMAATGYRWWVARMRQAFTLYDILRLDHFRGFEAYWEVPASAPTAVDGRWVAGPGADLFNVLQAELGTLPIIAEDLGLITPEVEALRQAFELPGMKVLQFAFGYDPANPYLPHNYTPNYVVYTGTHDNDTTIGWFATLDPATRAAVLTYLGRTEETIDIAWDLMRLGMMSVANYAITPLQDVLRLGSEARMNTPGRLGGNWAWRFSAEALSAELADRLRQLTFIYRRLQPANT</sequence>
<dbReference type="NCBIfam" id="NF011079">
    <property type="entry name" value="PRK14508.1-2"/>
    <property type="match status" value="1"/>
</dbReference>
<dbReference type="RefSeq" id="WP_012259705.1">
    <property type="nucleotide sequence ID" value="NC_010175.1"/>
</dbReference>
<keyword evidence="12" id="KW-1185">Reference proteome</keyword>
<keyword evidence="5 10" id="KW-0328">Glycosyltransferase</keyword>
<dbReference type="GO" id="GO:0000025">
    <property type="term" value="P:maltose catabolic process"/>
    <property type="evidence" value="ECO:0000318"/>
    <property type="project" value="GO_Central"/>
</dbReference>
<dbReference type="InterPro" id="IPR017853">
    <property type="entry name" value="GH"/>
</dbReference>
<comment type="catalytic activity">
    <reaction evidence="1 10">
        <text>Transfers a segment of a (1-&gt;4)-alpha-D-glucan to a new position in an acceptor, which may be glucose or a (1-&gt;4)-alpha-D-glucan.</text>
        <dbReference type="EC" id="2.4.1.25"/>
    </reaction>
</comment>
<dbReference type="InParanoid" id="A9WDD3"/>
<accession>A9WDD3</accession>
<dbReference type="GO" id="GO:0004134">
    <property type="term" value="F:4-alpha-glucanotransferase activity"/>
    <property type="evidence" value="ECO:0000318"/>
    <property type="project" value="GO_Central"/>
</dbReference>
<dbReference type="NCBIfam" id="NF011080">
    <property type="entry name" value="PRK14508.1-3"/>
    <property type="match status" value="1"/>
</dbReference>
<proteinExistence type="inferred from homology"/>
<evidence type="ECO:0000256" key="10">
    <source>
        <dbReference type="RuleBase" id="RU361207"/>
    </source>
</evidence>
<dbReference type="PATRIC" id="fig|324602.8.peg.4349"/>
<gene>
    <name evidence="11" type="ordered locus">Caur_3875</name>
</gene>
<evidence type="ECO:0000256" key="5">
    <source>
        <dbReference type="ARBA" id="ARBA00022676"/>
    </source>
</evidence>
<dbReference type="InterPro" id="IPR003385">
    <property type="entry name" value="Glyco_hydro_77"/>
</dbReference>
<dbReference type="eggNOG" id="COG1640">
    <property type="taxonomic scope" value="Bacteria"/>
</dbReference>
<evidence type="ECO:0000256" key="3">
    <source>
        <dbReference type="ARBA" id="ARBA00012560"/>
    </source>
</evidence>
<dbReference type="AlphaFoldDB" id="A9WDD3"/>
<keyword evidence="6 10" id="KW-0808">Transferase</keyword>
<dbReference type="Proteomes" id="UP000002008">
    <property type="component" value="Chromosome"/>
</dbReference>
<evidence type="ECO:0000256" key="4">
    <source>
        <dbReference type="ARBA" id="ARBA00020295"/>
    </source>
</evidence>
<reference evidence="12" key="1">
    <citation type="journal article" date="2011" name="BMC Genomics">
        <title>Complete genome sequence of the filamentous anoxygenic phototrophic bacterium Chloroflexus aurantiacus.</title>
        <authorList>
            <person name="Tang K.H."/>
            <person name="Barry K."/>
            <person name="Chertkov O."/>
            <person name="Dalin E."/>
            <person name="Han C.S."/>
            <person name="Hauser L.J."/>
            <person name="Honchak B.M."/>
            <person name="Karbach L.E."/>
            <person name="Land M.L."/>
            <person name="Lapidus A."/>
            <person name="Larimer F.W."/>
            <person name="Mikhailova N."/>
            <person name="Pitluck S."/>
            <person name="Pierson B.K."/>
            <person name="Blankenship R.E."/>
        </authorList>
    </citation>
    <scope>NUCLEOTIDE SEQUENCE [LARGE SCALE GENOMIC DNA]</scope>
    <source>
        <strain evidence="12">ATCC 29366 / DSM 635 / J-10-fl</strain>
    </source>
</reference>
<dbReference type="SUPFAM" id="SSF51445">
    <property type="entry name" value="(Trans)glycosidases"/>
    <property type="match status" value="1"/>
</dbReference>
<dbReference type="STRING" id="324602.Caur_3875"/>
<evidence type="ECO:0000313" key="11">
    <source>
        <dbReference type="EMBL" id="ABY37052.1"/>
    </source>
</evidence>
<keyword evidence="7 10" id="KW-0119">Carbohydrate metabolism</keyword>